<organism evidence="2 3">
    <name type="scientific">Brachionus plicatilis</name>
    <name type="common">Marine rotifer</name>
    <name type="synonym">Brachionus muelleri</name>
    <dbReference type="NCBI Taxonomy" id="10195"/>
    <lineage>
        <taxon>Eukaryota</taxon>
        <taxon>Metazoa</taxon>
        <taxon>Spiralia</taxon>
        <taxon>Gnathifera</taxon>
        <taxon>Rotifera</taxon>
        <taxon>Eurotatoria</taxon>
        <taxon>Monogononta</taxon>
        <taxon>Pseudotrocha</taxon>
        <taxon>Ploima</taxon>
        <taxon>Brachionidae</taxon>
        <taxon>Brachionus</taxon>
    </lineage>
</organism>
<dbReference type="InterPro" id="IPR035940">
    <property type="entry name" value="CAP_sf"/>
</dbReference>
<comment type="caution">
    <text evidence="2">The sequence shown here is derived from an EMBL/GenBank/DDBJ whole genome shotgun (WGS) entry which is preliminary data.</text>
</comment>
<sequence length="167" mass="19000">MGCGKSKNAKGPNNKKFLRDALNAHNRYRKLHGSKALKMNKELNTIAQEWAENIARTGTFEHNTCSYKGQSLGENLAMRYTSTSEELSGEQMTDQWYEEANTYNYNEDFQTGKGHFAQIVWSDTQQVGFGRAQGSDGKWYAVANYYPAGNYVGQFRQNVHPPKVDRI</sequence>
<dbReference type="InterPro" id="IPR014044">
    <property type="entry name" value="CAP_dom"/>
</dbReference>
<dbReference type="InterPro" id="IPR001283">
    <property type="entry name" value="CRISP-related"/>
</dbReference>
<name>A0A3M7P1B1_BRAPC</name>
<evidence type="ECO:0000313" key="3">
    <source>
        <dbReference type="Proteomes" id="UP000276133"/>
    </source>
</evidence>
<dbReference type="STRING" id="10195.A0A3M7P1B1"/>
<dbReference type="PRINTS" id="PR00837">
    <property type="entry name" value="V5TPXLIKE"/>
</dbReference>
<protein>
    <submittedName>
        <fullName evidence="2">Golgi-associated plant pathogenesis-related 1</fullName>
    </submittedName>
</protein>
<accession>A0A3M7P1B1</accession>
<dbReference type="AlphaFoldDB" id="A0A3M7P1B1"/>
<dbReference type="Gene3D" id="3.40.33.10">
    <property type="entry name" value="CAP"/>
    <property type="match status" value="1"/>
</dbReference>
<proteinExistence type="predicted"/>
<dbReference type="CDD" id="cd05382">
    <property type="entry name" value="CAP_GAPR1-like"/>
    <property type="match status" value="1"/>
</dbReference>
<evidence type="ECO:0000259" key="1">
    <source>
        <dbReference type="SMART" id="SM00198"/>
    </source>
</evidence>
<dbReference type="Proteomes" id="UP000276133">
    <property type="component" value="Unassembled WGS sequence"/>
</dbReference>
<gene>
    <name evidence="2" type="ORF">BpHYR1_009783</name>
</gene>
<dbReference type="OrthoDB" id="337038at2759"/>
<dbReference type="PANTHER" id="PTHR10334">
    <property type="entry name" value="CYSTEINE-RICH SECRETORY PROTEIN-RELATED"/>
    <property type="match status" value="1"/>
</dbReference>
<reference evidence="2 3" key="1">
    <citation type="journal article" date="2018" name="Sci. Rep.">
        <title>Genomic signatures of local adaptation to the degree of environmental predictability in rotifers.</title>
        <authorList>
            <person name="Franch-Gras L."/>
            <person name="Hahn C."/>
            <person name="Garcia-Roger E.M."/>
            <person name="Carmona M.J."/>
            <person name="Serra M."/>
            <person name="Gomez A."/>
        </authorList>
    </citation>
    <scope>NUCLEOTIDE SEQUENCE [LARGE SCALE GENOMIC DNA]</scope>
    <source>
        <strain evidence="2">HYR1</strain>
    </source>
</reference>
<dbReference type="Pfam" id="PF00188">
    <property type="entry name" value="CAP"/>
    <property type="match status" value="1"/>
</dbReference>
<dbReference type="InterPro" id="IPR034113">
    <property type="entry name" value="SCP_GAPR1-like"/>
</dbReference>
<dbReference type="SMART" id="SM00198">
    <property type="entry name" value="SCP"/>
    <property type="match status" value="1"/>
</dbReference>
<dbReference type="EMBL" id="REGN01014208">
    <property type="protein sequence ID" value="RMZ92908.1"/>
    <property type="molecule type" value="Genomic_DNA"/>
</dbReference>
<feature type="domain" description="SCP" evidence="1">
    <location>
        <begin position="16"/>
        <end position="153"/>
    </location>
</feature>
<dbReference type="FunFam" id="3.40.33.10:FF:000002">
    <property type="entry name" value="Golgi-associated plant pathogenesis-related protein 1"/>
    <property type="match status" value="1"/>
</dbReference>
<dbReference type="SUPFAM" id="SSF55797">
    <property type="entry name" value="PR-1-like"/>
    <property type="match status" value="1"/>
</dbReference>
<evidence type="ECO:0000313" key="2">
    <source>
        <dbReference type="EMBL" id="RMZ92908.1"/>
    </source>
</evidence>
<keyword evidence="3" id="KW-1185">Reference proteome</keyword>